<evidence type="ECO:0000313" key="5">
    <source>
        <dbReference type="Proteomes" id="UP000232188"/>
    </source>
</evidence>
<evidence type="ECO:0000313" key="2">
    <source>
        <dbReference type="EMBL" id="PJZ51369.1"/>
    </source>
</evidence>
<feature type="chain" id="PRO_5014799808" evidence="1">
    <location>
        <begin position="29"/>
        <end position="161"/>
    </location>
</feature>
<protein>
    <submittedName>
        <fullName evidence="2">Uncharacterized protein</fullName>
    </submittedName>
</protein>
<evidence type="ECO:0000256" key="1">
    <source>
        <dbReference type="SAM" id="SignalP"/>
    </source>
</evidence>
<dbReference type="Proteomes" id="UP000232149">
    <property type="component" value="Unassembled WGS sequence"/>
</dbReference>
<comment type="caution">
    <text evidence="2">The sequence shown here is derived from an EMBL/GenBank/DDBJ whole genome shotgun (WGS) entry which is preliminary data.</text>
</comment>
<dbReference type="EMBL" id="NPDU01000062">
    <property type="protein sequence ID" value="PJZ60431.1"/>
    <property type="molecule type" value="Genomic_DNA"/>
</dbReference>
<keyword evidence="1" id="KW-0732">Signal</keyword>
<organism evidence="2 5">
    <name type="scientific">Leptospira adleri</name>
    <dbReference type="NCBI Taxonomy" id="2023186"/>
    <lineage>
        <taxon>Bacteria</taxon>
        <taxon>Pseudomonadati</taxon>
        <taxon>Spirochaetota</taxon>
        <taxon>Spirochaetia</taxon>
        <taxon>Leptospirales</taxon>
        <taxon>Leptospiraceae</taxon>
        <taxon>Leptospira</taxon>
    </lineage>
</organism>
<keyword evidence="4" id="KW-1185">Reference proteome</keyword>
<evidence type="ECO:0000313" key="4">
    <source>
        <dbReference type="Proteomes" id="UP000232149"/>
    </source>
</evidence>
<proteinExistence type="predicted"/>
<name>A0A2M9YIJ3_9LEPT</name>
<dbReference type="AlphaFoldDB" id="A0A2M9YIJ3"/>
<feature type="signal peptide" evidence="1">
    <location>
        <begin position="1"/>
        <end position="28"/>
    </location>
</feature>
<dbReference type="EMBL" id="NPDV01000026">
    <property type="protein sequence ID" value="PJZ51369.1"/>
    <property type="molecule type" value="Genomic_DNA"/>
</dbReference>
<dbReference type="Proteomes" id="UP000232188">
    <property type="component" value="Unassembled WGS sequence"/>
</dbReference>
<evidence type="ECO:0000313" key="3">
    <source>
        <dbReference type="EMBL" id="PJZ60431.1"/>
    </source>
</evidence>
<reference evidence="4 5" key="1">
    <citation type="submission" date="2017-07" db="EMBL/GenBank/DDBJ databases">
        <title>Leptospira spp. isolated from tropical soils.</title>
        <authorList>
            <person name="Thibeaux R."/>
            <person name="Iraola G."/>
            <person name="Ferres I."/>
            <person name="Bierque E."/>
            <person name="Girault D."/>
            <person name="Soupe-Gilbert M.-E."/>
            <person name="Picardeau M."/>
            <person name="Goarant C."/>
        </authorList>
    </citation>
    <scope>NUCLEOTIDE SEQUENCE [LARGE SCALE GENOMIC DNA]</scope>
    <source>
        <strain evidence="2 5">FH2-B-C1</strain>
        <strain evidence="3 4">FH2-B-D1</strain>
    </source>
</reference>
<gene>
    <name evidence="3" type="ORF">CH376_18435</name>
    <name evidence="2" type="ORF">CH380_20430</name>
</gene>
<sequence>MGKIRLQSCKQVLRNPSILILFHLFASAAGATELKYGELLFKCRLEKPRCSSRDVCGIEVFGHPKDNSYQNFFVTLNQGEEKNIQDPEFTYDTKVVLPATYEVRAGKYTIRVNSPEFPLRFFFEILTDSKKPESASIGLFRENKTDEDPIRYYCRRLKAGY</sequence>
<accession>A0A2M9YIJ3</accession>